<dbReference type="PANTHER" id="PTHR19981">
    <property type="entry name" value="TALIN"/>
    <property type="match status" value="1"/>
</dbReference>
<name>A0A8S3ARA3_9BILA</name>
<dbReference type="EMBL" id="CAJOBI010155438">
    <property type="protein sequence ID" value="CAF4829427.1"/>
    <property type="molecule type" value="Genomic_DNA"/>
</dbReference>
<organism evidence="1 3">
    <name type="scientific">Rotaria magnacalcarata</name>
    <dbReference type="NCBI Taxonomy" id="392030"/>
    <lineage>
        <taxon>Eukaryota</taxon>
        <taxon>Metazoa</taxon>
        <taxon>Spiralia</taxon>
        <taxon>Gnathifera</taxon>
        <taxon>Rotifera</taxon>
        <taxon>Eurotatoria</taxon>
        <taxon>Bdelloidea</taxon>
        <taxon>Philodinida</taxon>
        <taxon>Philodinidae</taxon>
        <taxon>Rotaria</taxon>
    </lineage>
</organism>
<dbReference type="GO" id="GO:0005925">
    <property type="term" value="C:focal adhesion"/>
    <property type="evidence" value="ECO:0007669"/>
    <property type="project" value="TreeGrafter"/>
</dbReference>
<proteinExistence type="predicted"/>
<dbReference type="Proteomes" id="UP000676336">
    <property type="component" value="Unassembled WGS sequence"/>
</dbReference>
<accession>A0A8S3ARA3</accession>
<feature type="non-terminal residue" evidence="1">
    <location>
        <position position="1"/>
    </location>
</feature>
<dbReference type="Gene3D" id="1.20.1420.10">
    <property type="entry name" value="Talin, central domain"/>
    <property type="match status" value="1"/>
</dbReference>
<sequence>RLFNNGQIPTNQTTPEELIRVTKQITMATAKAVAAGQSCRQDDIIAAANLGRKSVSD</sequence>
<evidence type="ECO:0000313" key="1">
    <source>
        <dbReference type="EMBL" id="CAF4732307.1"/>
    </source>
</evidence>
<feature type="non-terminal residue" evidence="1">
    <location>
        <position position="57"/>
    </location>
</feature>
<evidence type="ECO:0000313" key="2">
    <source>
        <dbReference type="EMBL" id="CAF4829427.1"/>
    </source>
</evidence>
<protein>
    <submittedName>
        <fullName evidence="1">Uncharacterized protein</fullName>
    </submittedName>
</protein>
<dbReference type="EMBL" id="CAJOBI010132693">
    <property type="protein sequence ID" value="CAF4732307.1"/>
    <property type="molecule type" value="Genomic_DNA"/>
</dbReference>
<comment type="caution">
    <text evidence="1">The sequence shown here is derived from an EMBL/GenBank/DDBJ whole genome shotgun (WGS) entry which is preliminary data.</text>
</comment>
<dbReference type="GO" id="GO:0005178">
    <property type="term" value="F:integrin binding"/>
    <property type="evidence" value="ECO:0007669"/>
    <property type="project" value="TreeGrafter"/>
</dbReference>
<gene>
    <name evidence="1" type="ORF">SMN809_LOCUS44323</name>
    <name evidence="2" type="ORF">SMN809_LOCUS48411</name>
</gene>
<dbReference type="GO" id="GO:0030036">
    <property type="term" value="P:actin cytoskeleton organization"/>
    <property type="evidence" value="ECO:0007669"/>
    <property type="project" value="TreeGrafter"/>
</dbReference>
<dbReference type="GO" id="GO:0098609">
    <property type="term" value="P:cell-cell adhesion"/>
    <property type="evidence" value="ECO:0007669"/>
    <property type="project" value="TreeGrafter"/>
</dbReference>
<dbReference type="AlphaFoldDB" id="A0A8S3ARA3"/>
<dbReference type="GO" id="GO:0005737">
    <property type="term" value="C:cytoplasm"/>
    <property type="evidence" value="ECO:0007669"/>
    <property type="project" value="TreeGrafter"/>
</dbReference>
<evidence type="ECO:0000313" key="3">
    <source>
        <dbReference type="Proteomes" id="UP000676336"/>
    </source>
</evidence>
<reference evidence="1" key="1">
    <citation type="submission" date="2021-02" db="EMBL/GenBank/DDBJ databases">
        <authorList>
            <person name="Nowell W R."/>
        </authorList>
    </citation>
    <scope>NUCLEOTIDE SEQUENCE</scope>
</reference>
<dbReference type="PANTHER" id="PTHR19981:SF1">
    <property type="entry name" value="RHEA, ISOFORM B"/>
    <property type="match status" value="1"/>
</dbReference>
<dbReference type="GO" id="GO:0005886">
    <property type="term" value="C:plasma membrane"/>
    <property type="evidence" value="ECO:0007669"/>
    <property type="project" value="TreeGrafter"/>
</dbReference>